<gene>
    <name evidence="1" type="ORF">BDM02DRAFT_2528744</name>
</gene>
<proteinExistence type="predicted"/>
<dbReference type="EMBL" id="MU118028">
    <property type="protein sequence ID" value="KAF9647687.1"/>
    <property type="molecule type" value="Genomic_DNA"/>
</dbReference>
<reference evidence="1" key="2">
    <citation type="journal article" date="2020" name="Nat. Commun.">
        <title>Large-scale genome sequencing of mycorrhizal fungi provides insights into the early evolution of symbiotic traits.</title>
        <authorList>
            <person name="Miyauchi S."/>
            <person name="Kiss E."/>
            <person name="Kuo A."/>
            <person name="Drula E."/>
            <person name="Kohler A."/>
            <person name="Sanchez-Garcia M."/>
            <person name="Morin E."/>
            <person name="Andreopoulos B."/>
            <person name="Barry K.W."/>
            <person name="Bonito G."/>
            <person name="Buee M."/>
            <person name="Carver A."/>
            <person name="Chen C."/>
            <person name="Cichocki N."/>
            <person name="Clum A."/>
            <person name="Culley D."/>
            <person name="Crous P.W."/>
            <person name="Fauchery L."/>
            <person name="Girlanda M."/>
            <person name="Hayes R.D."/>
            <person name="Keri Z."/>
            <person name="LaButti K."/>
            <person name="Lipzen A."/>
            <person name="Lombard V."/>
            <person name="Magnuson J."/>
            <person name="Maillard F."/>
            <person name="Murat C."/>
            <person name="Nolan M."/>
            <person name="Ohm R.A."/>
            <person name="Pangilinan J."/>
            <person name="Pereira M.F."/>
            <person name="Perotto S."/>
            <person name="Peter M."/>
            <person name="Pfister S."/>
            <person name="Riley R."/>
            <person name="Sitrit Y."/>
            <person name="Stielow J.B."/>
            <person name="Szollosi G."/>
            <person name="Zifcakova L."/>
            <person name="Stursova M."/>
            <person name="Spatafora J.W."/>
            <person name="Tedersoo L."/>
            <person name="Vaario L.M."/>
            <person name="Yamada A."/>
            <person name="Yan M."/>
            <person name="Wang P."/>
            <person name="Xu J."/>
            <person name="Bruns T."/>
            <person name="Baldrian P."/>
            <person name="Vilgalys R."/>
            <person name="Dunand C."/>
            <person name="Henrissat B."/>
            <person name="Grigoriev I.V."/>
            <person name="Hibbett D."/>
            <person name="Nagy L.G."/>
            <person name="Martin F.M."/>
        </authorList>
    </citation>
    <scope>NUCLEOTIDE SEQUENCE</scope>
    <source>
        <strain evidence="1">P2</strain>
    </source>
</reference>
<sequence length="245" mass="28772">MLTQRRLLLLRERPISRMKNGYLFQANRFPRQRQPGSLLPLRRFTHCAPCATPATSNEPATPPVLHITSQVLYSASCLLMFSTISRLLHLYVSLHSLQFLLLGLVWRGRAHRHAAAASLLVSLEAMSVFPWMVYLAFFQYYTRFQYVEHYIVCRYVHEGRAWRSEDLLFVVLVFESELSSFCLTLHRISVYNSYCIYFDEITPEDFTNVVVNYEKYCSLRGFWWNKRNVDQTDVTSLNTFESDVK</sequence>
<comment type="caution">
    <text evidence="1">The sequence shown here is derived from an EMBL/GenBank/DDBJ whole genome shotgun (WGS) entry which is preliminary data.</text>
</comment>
<evidence type="ECO:0000313" key="1">
    <source>
        <dbReference type="EMBL" id="KAF9647687.1"/>
    </source>
</evidence>
<accession>A0ACB6ZDL8</accession>
<protein>
    <submittedName>
        <fullName evidence="1">Uncharacterized protein</fullName>
    </submittedName>
</protein>
<evidence type="ECO:0000313" key="2">
    <source>
        <dbReference type="Proteomes" id="UP000886501"/>
    </source>
</evidence>
<dbReference type="Proteomes" id="UP000886501">
    <property type="component" value="Unassembled WGS sequence"/>
</dbReference>
<organism evidence="1 2">
    <name type="scientific">Thelephora ganbajun</name>
    <name type="common">Ganba fungus</name>
    <dbReference type="NCBI Taxonomy" id="370292"/>
    <lineage>
        <taxon>Eukaryota</taxon>
        <taxon>Fungi</taxon>
        <taxon>Dikarya</taxon>
        <taxon>Basidiomycota</taxon>
        <taxon>Agaricomycotina</taxon>
        <taxon>Agaricomycetes</taxon>
        <taxon>Thelephorales</taxon>
        <taxon>Thelephoraceae</taxon>
        <taxon>Thelephora</taxon>
    </lineage>
</organism>
<keyword evidence="2" id="KW-1185">Reference proteome</keyword>
<reference evidence="1" key="1">
    <citation type="submission" date="2019-10" db="EMBL/GenBank/DDBJ databases">
        <authorList>
            <consortium name="DOE Joint Genome Institute"/>
            <person name="Kuo A."/>
            <person name="Miyauchi S."/>
            <person name="Kiss E."/>
            <person name="Drula E."/>
            <person name="Kohler A."/>
            <person name="Sanchez-Garcia M."/>
            <person name="Andreopoulos B."/>
            <person name="Barry K.W."/>
            <person name="Bonito G."/>
            <person name="Buee M."/>
            <person name="Carver A."/>
            <person name="Chen C."/>
            <person name="Cichocki N."/>
            <person name="Clum A."/>
            <person name="Culley D."/>
            <person name="Crous P.W."/>
            <person name="Fauchery L."/>
            <person name="Girlanda M."/>
            <person name="Hayes R."/>
            <person name="Keri Z."/>
            <person name="Labutti K."/>
            <person name="Lipzen A."/>
            <person name="Lombard V."/>
            <person name="Magnuson J."/>
            <person name="Maillard F."/>
            <person name="Morin E."/>
            <person name="Murat C."/>
            <person name="Nolan M."/>
            <person name="Ohm R."/>
            <person name="Pangilinan J."/>
            <person name="Pereira M."/>
            <person name="Perotto S."/>
            <person name="Peter M."/>
            <person name="Riley R."/>
            <person name="Sitrit Y."/>
            <person name="Stielow B."/>
            <person name="Szollosi G."/>
            <person name="Zifcakova L."/>
            <person name="Stursova M."/>
            <person name="Spatafora J.W."/>
            <person name="Tedersoo L."/>
            <person name="Vaario L.-M."/>
            <person name="Yamada A."/>
            <person name="Yan M."/>
            <person name="Wang P."/>
            <person name="Xu J."/>
            <person name="Bruns T."/>
            <person name="Baldrian P."/>
            <person name="Vilgalys R."/>
            <person name="Henrissat B."/>
            <person name="Grigoriev I.V."/>
            <person name="Hibbett D."/>
            <person name="Nagy L.G."/>
            <person name="Martin F.M."/>
        </authorList>
    </citation>
    <scope>NUCLEOTIDE SEQUENCE</scope>
    <source>
        <strain evidence="1">P2</strain>
    </source>
</reference>
<name>A0ACB6ZDL8_THEGA</name>